<sequence length="30" mass="3592">MLLKYVITCFYSGKSTVKVWLQKQFLKLLL</sequence>
<dbReference type="EMBL" id="BK015176">
    <property type="protein sequence ID" value="DAD94543.1"/>
    <property type="molecule type" value="Genomic_DNA"/>
</dbReference>
<evidence type="ECO:0000313" key="1">
    <source>
        <dbReference type="EMBL" id="DAD94543.1"/>
    </source>
</evidence>
<accession>A0A8S5NJM6</accession>
<organism evidence="1">
    <name type="scientific">Siphoviridae sp. cttFh17</name>
    <dbReference type="NCBI Taxonomy" id="2826491"/>
    <lineage>
        <taxon>Viruses</taxon>
        <taxon>Duplodnaviria</taxon>
        <taxon>Heunggongvirae</taxon>
        <taxon>Uroviricota</taxon>
        <taxon>Caudoviricetes</taxon>
    </lineage>
</organism>
<proteinExistence type="predicted"/>
<protein>
    <submittedName>
        <fullName evidence="1">Uncharacterized protein</fullName>
    </submittedName>
</protein>
<reference evidence="1" key="1">
    <citation type="journal article" date="2021" name="Proc. Natl. Acad. Sci. U.S.A.">
        <title>A Catalog of Tens of Thousands of Viruses from Human Metagenomes Reveals Hidden Associations with Chronic Diseases.</title>
        <authorList>
            <person name="Tisza M.J."/>
            <person name="Buck C.B."/>
        </authorList>
    </citation>
    <scope>NUCLEOTIDE SEQUENCE</scope>
    <source>
        <strain evidence="1">CttFh17</strain>
    </source>
</reference>
<name>A0A8S5NJM6_9CAUD</name>